<dbReference type="InterPro" id="IPR053888">
    <property type="entry name" value="MRM3-like_sub_bind"/>
</dbReference>
<dbReference type="AlphaFoldDB" id="D6GSA2"/>
<feature type="domain" description="RNA 2-O ribose methyltransferase substrate binding" evidence="4">
    <location>
        <begin position="34"/>
        <end position="109"/>
    </location>
</feature>
<dbReference type="PANTHER" id="PTHR43191">
    <property type="entry name" value="RRNA METHYLTRANSFERASE 3"/>
    <property type="match status" value="1"/>
</dbReference>
<evidence type="ECO:0000256" key="2">
    <source>
        <dbReference type="ARBA" id="ARBA00022603"/>
    </source>
</evidence>
<dbReference type="CDD" id="cd18095">
    <property type="entry name" value="SpoU-like_rRNA-MTase"/>
    <property type="match status" value="1"/>
</dbReference>
<dbReference type="Gene3D" id="3.40.1280.10">
    <property type="match status" value="1"/>
</dbReference>
<dbReference type="InterPro" id="IPR029026">
    <property type="entry name" value="tRNA_m1G_MTases_N"/>
</dbReference>
<evidence type="ECO:0000256" key="1">
    <source>
        <dbReference type="ARBA" id="ARBA00007228"/>
    </source>
</evidence>
<dbReference type="SUPFAM" id="SSF75217">
    <property type="entry name" value="alpha/beta knot"/>
    <property type="match status" value="1"/>
</dbReference>
<dbReference type="KEGG" id="faa:HMPREF0389_00459"/>
<evidence type="ECO:0000313" key="6">
    <source>
        <dbReference type="Proteomes" id="UP000007468"/>
    </source>
</evidence>
<dbReference type="InterPro" id="IPR013123">
    <property type="entry name" value="SpoU_subst-bd"/>
</dbReference>
<keyword evidence="3" id="KW-0808">Transferase</keyword>
<dbReference type="GO" id="GO:0005737">
    <property type="term" value="C:cytoplasm"/>
    <property type="evidence" value="ECO:0007669"/>
    <property type="project" value="UniProtKB-ARBA"/>
</dbReference>
<dbReference type="GO" id="GO:0008173">
    <property type="term" value="F:RNA methyltransferase activity"/>
    <property type="evidence" value="ECO:0007669"/>
    <property type="project" value="InterPro"/>
</dbReference>
<sequence>MKEPTIIFSHNNAMFKLALSLNKQKFRKKHSLFLIEGTRAVLQAKENNITIKYIFVSDDFRKKRDDVWNEINCSMITEKYILDDNLFSKLSDTVASQGVIGMCEIPKYDAKSILSKEKSFILLLDQIQDPGNFGTIIRTSLAYGIDAIFFTKGSVDSFSPKVTRASMGGNLCLPLIEAEDGIDYFKKFRYTVYSASLSEKSVSYRDVNFESKVALILGNEGNGISADILNTSDYQIIIPIKEGMESLNVGVAAGILINEISYKLYG</sequence>
<dbReference type="GO" id="GO:0003723">
    <property type="term" value="F:RNA binding"/>
    <property type="evidence" value="ECO:0007669"/>
    <property type="project" value="InterPro"/>
</dbReference>
<gene>
    <name evidence="5" type="ordered locus">HMPREF0389_00459</name>
</gene>
<name>D6GSA2_FILAD</name>
<dbReference type="Pfam" id="PF00588">
    <property type="entry name" value="SpoU_methylase"/>
    <property type="match status" value="1"/>
</dbReference>
<dbReference type="PATRIC" id="fig|546269.5.peg.193"/>
<evidence type="ECO:0000256" key="3">
    <source>
        <dbReference type="ARBA" id="ARBA00022679"/>
    </source>
</evidence>
<protein>
    <submittedName>
        <fullName evidence="5">RNA methyltransferase, TrmH family</fullName>
    </submittedName>
</protein>
<dbReference type="OrthoDB" id="9785673at2"/>
<dbReference type="eggNOG" id="COG0566">
    <property type="taxonomic scope" value="Bacteria"/>
</dbReference>
<dbReference type="Proteomes" id="UP000007468">
    <property type="component" value="Chromosome"/>
</dbReference>
<accession>D6GSA2</accession>
<dbReference type="Gene3D" id="3.30.1330.30">
    <property type="match status" value="1"/>
</dbReference>
<evidence type="ECO:0000313" key="5">
    <source>
        <dbReference type="EMBL" id="EFE28543.1"/>
    </source>
</evidence>
<dbReference type="InterPro" id="IPR051259">
    <property type="entry name" value="rRNA_Methyltransferase"/>
</dbReference>
<organism evidence="5 6">
    <name type="scientific">Filifactor alocis (strain ATCC 35896 / CCUG 47790 / D40 B5)</name>
    <name type="common">Fusobacterium alocis</name>
    <dbReference type="NCBI Taxonomy" id="546269"/>
    <lineage>
        <taxon>Bacteria</taxon>
        <taxon>Bacillati</taxon>
        <taxon>Bacillota</taxon>
        <taxon>Clostridia</taxon>
        <taxon>Peptostreptococcales</taxon>
        <taxon>Filifactoraceae</taxon>
        <taxon>Filifactor</taxon>
    </lineage>
</organism>
<dbReference type="PANTHER" id="PTHR43191:SF2">
    <property type="entry name" value="RRNA METHYLTRANSFERASE 3, MITOCHONDRIAL"/>
    <property type="match status" value="1"/>
</dbReference>
<dbReference type="Pfam" id="PF22435">
    <property type="entry name" value="MRM3-like_sub_bind"/>
    <property type="match status" value="1"/>
</dbReference>
<evidence type="ECO:0000259" key="4">
    <source>
        <dbReference type="SMART" id="SM00967"/>
    </source>
</evidence>
<dbReference type="SMART" id="SM00967">
    <property type="entry name" value="SpoU_sub_bind"/>
    <property type="match status" value="1"/>
</dbReference>
<comment type="similarity">
    <text evidence="1">Belongs to the class IV-like SAM-binding methyltransferase superfamily. RNA methyltransferase TrmH family.</text>
</comment>
<dbReference type="InterPro" id="IPR029028">
    <property type="entry name" value="Alpha/beta_knot_MTases"/>
</dbReference>
<dbReference type="EMBL" id="CP002390">
    <property type="protein sequence ID" value="EFE28543.1"/>
    <property type="molecule type" value="Genomic_DNA"/>
</dbReference>
<dbReference type="SUPFAM" id="SSF55315">
    <property type="entry name" value="L30e-like"/>
    <property type="match status" value="1"/>
</dbReference>
<reference evidence="6" key="1">
    <citation type="submission" date="2010-12" db="EMBL/GenBank/DDBJ databases">
        <title>The genome sequence of Filifactor alocis strain ATCC 35896.</title>
        <authorList>
            <consortium name="The Broad Institute Genome Sequencing Platform"/>
            <person name="Ward D."/>
            <person name="Earl A."/>
            <person name="Feldgarden M."/>
            <person name="Young S.K."/>
            <person name="Gargeya S."/>
            <person name="Zeng Q."/>
            <person name="Alvarado L."/>
            <person name="Berlin A."/>
            <person name="Bochicchio J."/>
            <person name="Chapman S.B."/>
            <person name="Chen Z."/>
            <person name="Freedman E."/>
            <person name="Gellesch M."/>
            <person name="Goldberg J."/>
            <person name="Griggs A."/>
            <person name="Gujja S."/>
            <person name="Heilman E."/>
            <person name="Heiman D."/>
            <person name="Howarth C."/>
            <person name="Mehta T."/>
            <person name="Neiman D."/>
            <person name="Pearson M."/>
            <person name="Roberts A."/>
            <person name="Saif S."/>
            <person name="Shea T."/>
            <person name="Shenoy N."/>
            <person name="Sisk P."/>
            <person name="Stolte C."/>
            <person name="Sykes S."/>
            <person name="White J."/>
            <person name="Yandava C."/>
            <person name="Izard J."/>
            <person name="Blanton J.M."/>
            <person name="Baranova O.V."/>
            <person name="Tanner A.C."/>
            <person name="Dewhirst F.E."/>
            <person name="Haas B."/>
            <person name="Nusbaum C."/>
            <person name="Birren B."/>
        </authorList>
    </citation>
    <scope>NUCLEOTIDE SEQUENCE [LARGE SCALE GENOMIC DNA]</scope>
    <source>
        <strain evidence="6">ATCC 35896 / D40 B5</strain>
    </source>
</reference>
<keyword evidence="6" id="KW-1185">Reference proteome</keyword>
<dbReference type="STRING" id="546269.HMPREF0389_00459"/>
<proteinExistence type="inferred from homology"/>
<dbReference type="RefSeq" id="WP_014261853.1">
    <property type="nucleotide sequence ID" value="NC_016630.1"/>
</dbReference>
<dbReference type="InterPro" id="IPR001537">
    <property type="entry name" value="SpoU_MeTrfase"/>
</dbReference>
<dbReference type="GO" id="GO:0006396">
    <property type="term" value="P:RNA processing"/>
    <property type="evidence" value="ECO:0007669"/>
    <property type="project" value="InterPro"/>
</dbReference>
<keyword evidence="2 5" id="KW-0489">Methyltransferase</keyword>
<dbReference type="InterPro" id="IPR029064">
    <property type="entry name" value="Ribosomal_eL30-like_sf"/>
</dbReference>
<dbReference type="GO" id="GO:0032259">
    <property type="term" value="P:methylation"/>
    <property type="evidence" value="ECO:0007669"/>
    <property type="project" value="UniProtKB-KW"/>
</dbReference>